<proteinExistence type="predicted"/>
<keyword evidence="2" id="KW-1185">Reference proteome</keyword>
<dbReference type="EMBL" id="MU393536">
    <property type="protein sequence ID" value="KAI4862002.1"/>
    <property type="molecule type" value="Genomic_DNA"/>
</dbReference>
<protein>
    <submittedName>
        <fullName evidence="1">Uncharacterized protein</fullName>
    </submittedName>
</protein>
<evidence type="ECO:0000313" key="2">
    <source>
        <dbReference type="Proteomes" id="UP001497700"/>
    </source>
</evidence>
<sequence>MVSLQGIRESNARIASSFPAGLVAVFVGATSGIGETTLKQLVERAREPRIYFLGRRESEGKRIQAELKEINQKGQYHYLKYDVSLLKNVDEACRYLKSKEPTINLLFLSSGTLITGKETDEGLNYPTALVYYSRTRFIVNLLPQLRQAPFLRRVIAVAAGGKEGKVFPDDLQARKLSAFTFRGHATSMITLSLEAIAKQAPEVSFVHVYPGFVNTGLSRELTGIGPAIAKVVFKPVMALLQIPVDETGERQTYFATSARFPPRSGDADGIALQYRGRSGR</sequence>
<gene>
    <name evidence="1" type="ORF">F4820DRAFT_431780</name>
</gene>
<comment type="caution">
    <text evidence="1">The sequence shown here is derived from an EMBL/GenBank/DDBJ whole genome shotgun (WGS) entry which is preliminary data.</text>
</comment>
<name>A0ACB9YS24_9PEZI</name>
<reference evidence="1 2" key="1">
    <citation type="journal article" date="2022" name="New Phytol.">
        <title>Ecological generalism drives hyperdiversity of secondary metabolite gene clusters in xylarialean endophytes.</title>
        <authorList>
            <person name="Franco M.E.E."/>
            <person name="Wisecaver J.H."/>
            <person name="Arnold A.E."/>
            <person name="Ju Y.M."/>
            <person name="Slot J.C."/>
            <person name="Ahrendt S."/>
            <person name="Moore L.P."/>
            <person name="Eastman K.E."/>
            <person name="Scott K."/>
            <person name="Konkel Z."/>
            <person name="Mondo S.J."/>
            <person name="Kuo A."/>
            <person name="Hayes R.D."/>
            <person name="Haridas S."/>
            <person name="Andreopoulos B."/>
            <person name="Riley R."/>
            <person name="LaButti K."/>
            <person name="Pangilinan J."/>
            <person name="Lipzen A."/>
            <person name="Amirebrahimi M."/>
            <person name="Yan J."/>
            <person name="Adam C."/>
            <person name="Keymanesh K."/>
            <person name="Ng V."/>
            <person name="Louie K."/>
            <person name="Northen T."/>
            <person name="Drula E."/>
            <person name="Henrissat B."/>
            <person name="Hsieh H.M."/>
            <person name="Youens-Clark K."/>
            <person name="Lutzoni F."/>
            <person name="Miadlikowska J."/>
            <person name="Eastwood D.C."/>
            <person name="Hamelin R.C."/>
            <person name="Grigoriev I.V."/>
            <person name="U'Ren J.M."/>
        </authorList>
    </citation>
    <scope>NUCLEOTIDE SEQUENCE [LARGE SCALE GENOMIC DNA]</scope>
    <source>
        <strain evidence="1 2">CBS 119005</strain>
    </source>
</reference>
<organism evidence="1 2">
    <name type="scientific">Hypoxylon rubiginosum</name>
    <dbReference type="NCBI Taxonomy" id="110542"/>
    <lineage>
        <taxon>Eukaryota</taxon>
        <taxon>Fungi</taxon>
        <taxon>Dikarya</taxon>
        <taxon>Ascomycota</taxon>
        <taxon>Pezizomycotina</taxon>
        <taxon>Sordariomycetes</taxon>
        <taxon>Xylariomycetidae</taxon>
        <taxon>Xylariales</taxon>
        <taxon>Hypoxylaceae</taxon>
        <taxon>Hypoxylon</taxon>
    </lineage>
</organism>
<accession>A0ACB9YS24</accession>
<evidence type="ECO:0000313" key="1">
    <source>
        <dbReference type="EMBL" id="KAI4862002.1"/>
    </source>
</evidence>
<dbReference type="Proteomes" id="UP001497700">
    <property type="component" value="Unassembled WGS sequence"/>
</dbReference>